<keyword evidence="1" id="KW-0304">Gas vesicle</keyword>
<proteinExistence type="inferred from homology"/>
<dbReference type="Pfam" id="PF00741">
    <property type="entry name" value="Gas_vesicle"/>
    <property type="match status" value="1"/>
</dbReference>
<evidence type="ECO:0000256" key="1">
    <source>
        <dbReference type="ARBA" id="ARBA00022987"/>
    </source>
</evidence>
<evidence type="ECO:0000313" key="4">
    <source>
        <dbReference type="EMBL" id="CUR52270.1"/>
    </source>
</evidence>
<dbReference type="InterPro" id="IPR018493">
    <property type="entry name" value="GvpA-like_CS"/>
</dbReference>
<name>A0A128A4K4_9ARCH</name>
<evidence type="ECO:0000256" key="3">
    <source>
        <dbReference type="ARBA" id="ARBA00035659"/>
    </source>
</evidence>
<dbReference type="GO" id="GO:0012506">
    <property type="term" value="C:vesicle membrane"/>
    <property type="evidence" value="ECO:0007669"/>
    <property type="project" value="InterPro"/>
</dbReference>
<dbReference type="InterPro" id="IPR000638">
    <property type="entry name" value="Gas-vesicle_GvpA-like"/>
</dbReference>
<comment type="similarity">
    <text evidence="3">Belongs to the gas vesicle GvpK family.</text>
</comment>
<dbReference type="PROSITE" id="PS00234">
    <property type="entry name" value="GAS_VESICLE_A_1"/>
    <property type="match status" value="1"/>
</dbReference>
<dbReference type="Proteomes" id="UP000196239">
    <property type="component" value="Chromosome 1"/>
</dbReference>
<dbReference type="KEGG" id="ndv:NDEV_1505"/>
<dbReference type="AlphaFoldDB" id="A0A128A4K4"/>
<dbReference type="EMBL" id="LN890280">
    <property type="protein sequence ID" value="CUR52270.1"/>
    <property type="molecule type" value="Genomic_DNA"/>
</dbReference>
<comment type="subcellular location">
    <subcellularLocation>
        <location evidence="2">Gas vesicle</location>
    </subcellularLocation>
</comment>
<keyword evidence="5" id="KW-1185">Reference proteome</keyword>
<organism evidence="4 5">
    <name type="scientific">Nitrosotalea devaniterrae</name>
    <dbReference type="NCBI Taxonomy" id="1078905"/>
    <lineage>
        <taxon>Archaea</taxon>
        <taxon>Nitrososphaerota</taxon>
        <taxon>Nitrososphaeria</taxon>
        <taxon>Nitrosotaleales</taxon>
        <taxon>Nitrosotaleaceae</taxon>
        <taxon>Nitrosotalea</taxon>
    </lineage>
</organism>
<dbReference type="GO" id="GO:0005198">
    <property type="term" value="F:structural molecule activity"/>
    <property type="evidence" value="ECO:0007669"/>
    <property type="project" value="InterPro"/>
</dbReference>
<evidence type="ECO:0000313" key="5">
    <source>
        <dbReference type="Proteomes" id="UP000196239"/>
    </source>
</evidence>
<dbReference type="PANTHER" id="PTHR40137:SF2">
    <property type="entry name" value="PROTEIN GVPK 1"/>
    <property type="match status" value="1"/>
</dbReference>
<gene>
    <name evidence="4" type="ORF">NDEV_1505</name>
</gene>
<accession>A0A128A4K4</accession>
<dbReference type="Pfam" id="PF05121">
    <property type="entry name" value="GvpK"/>
    <property type="match status" value="1"/>
</dbReference>
<sequence>MSQKISKSKNATIQQVNLDGENLQKGLAKLVLVIIELLRQVLEKQAQRRISSGTLTKVEVERLGLAFMQIKQTITDISDQFGFSPQEFDIRLNQSHNKLTGTSTQTTLVEVVDHLLDKGVLLGGQVKISVADIDLVILDLLGVLSAVHGVKKSTKRRNKSK</sequence>
<dbReference type="GO" id="GO:0031411">
    <property type="term" value="C:gas vesicle"/>
    <property type="evidence" value="ECO:0007669"/>
    <property type="project" value="UniProtKB-SubCell"/>
</dbReference>
<evidence type="ECO:0000256" key="2">
    <source>
        <dbReference type="ARBA" id="ARBA00035108"/>
    </source>
</evidence>
<protein>
    <submittedName>
        <fullName evidence="4">Gas vesicle protein GvpK</fullName>
    </submittedName>
</protein>
<dbReference type="GO" id="GO:0031412">
    <property type="term" value="P:gas vesicle organization"/>
    <property type="evidence" value="ECO:0007669"/>
    <property type="project" value="InterPro"/>
</dbReference>
<reference evidence="5" key="1">
    <citation type="submission" date="2015-10" db="EMBL/GenBank/DDBJ databases">
        <authorList>
            <person name="Lehtovirta-Morley L.E."/>
            <person name="Vieille C."/>
        </authorList>
    </citation>
    <scope>NUCLEOTIDE SEQUENCE [LARGE SCALE GENOMIC DNA]</scope>
</reference>
<dbReference type="InterPro" id="IPR007805">
    <property type="entry name" value="GvpK"/>
</dbReference>
<dbReference type="PANTHER" id="PTHR40137">
    <property type="entry name" value="PROTEIN GVPK 1"/>
    <property type="match status" value="1"/>
</dbReference>